<dbReference type="EMBL" id="BAABDD010000005">
    <property type="protein sequence ID" value="GAA3735826.1"/>
    <property type="molecule type" value="Genomic_DNA"/>
</dbReference>
<sequence length="71" mass="7624">MTTQPDLATAHWFKATASNSGHGCVEVAHVAGGTAVRDSKNPDGSVLFFTPHEWECFVDGVGKGEFHRPAR</sequence>
<evidence type="ECO:0000313" key="3">
    <source>
        <dbReference type="Proteomes" id="UP001500908"/>
    </source>
</evidence>
<dbReference type="InterPro" id="IPR007278">
    <property type="entry name" value="DUF397"/>
</dbReference>
<organism evidence="2 3">
    <name type="scientific">Salinactinospora qingdaonensis</name>
    <dbReference type="NCBI Taxonomy" id="702744"/>
    <lineage>
        <taxon>Bacteria</taxon>
        <taxon>Bacillati</taxon>
        <taxon>Actinomycetota</taxon>
        <taxon>Actinomycetes</taxon>
        <taxon>Streptosporangiales</taxon>
        <taxon>Nocardiopsidaceae</taxon>
        <taxon>Salinactinospora</taxon>
    </lineage>
</organism>
<dbReference type="RefSeq" id="WP_344968790.1">
    <property type="nucleotide sequence ID" value="NZ_BAABDD010000005.1"/>
</dbReference>
<gene>
    <name evidence="2" type="ORF">GCM10022402_15010</name>
</gene>
<comment type="caution">
    <text evidence="2">The sequence shown here is derived from an EMBL/GenBank/DDBJ whole genome shotgun (WGS) entry which is preliminary data.</text>
</comment>
<protein>
    <recommendedName>
        <fullName evidence="1">DUF397 domain-containing protein</fullName>
    </recommendedName>
</protein>
<keyword evidence="3" id="KW-1185">Reference proteome</keyword>
<feature type="domain" description="DUF397" evidence="1">
    <location>
        <begin position="10"/>
        <end position="61"/>
    </location>
</feature>
<reference evidence="3" key="1">
    <citation type="journal article" date="2019" name="Int. J. Syst. Evol. Microbiol.">
        <title>The Global Catalogue of Microorganisms (GCM) 10K type strain sequencing project: providing services to taxonomists for standard genome sequencing and annotation.</title>
        <authorList>
            <consortium name="The Broad Institute Genomics Platform"/>
            <consortium name="The Broad Institute Genome Sequencing Center for Infectious Disease"/>
            <person name="Wu L."/>
            <person name="Ma J."/>
        </authorList>
    </citation>
    <scope>NUCLEOTIDE SEQUENCE [LARGE SCALE GENOMIC DNA]</scope>
    <source>
        <strain evidence="3">JCM 17137</strain>
    </source>
</reference>
<evidence type="ECO:0000259" key="1">
    <source>
        <dbReference type="Pfam" id="PF04149"/>
    </source>
</evidence>
<name>A0ABP7FBW8_9ACTN</name>
<dbReference type="Proteomes" id="UP001500908">
    <property type="component" value="Unassembled WGS sequence"/>
</dbReference>
<dbReference type="Pfam" id="PF04149">
    <property type="entry name" value="DUF397"/>
    <property type="match status" value="1"/>
</dbReference>
<proteinExistence type="predicted"/>
<evidence type="ECO:0000313" key="2">
    <source>
        <dbReference type="EMBL" id="GAA3735826.1"/>
    </source>
</evidence>
<accession>A0ABP7FBW8</accession>